<organism evidence="1 2">
    <name type="scientific">Corynespora cassiicola Philippines</name>
    <dbReference type="NCBI Taxonomy" id="1448308"/>
    <lineage>
        <taxon>Eukaryota</taxon>
        <taxon>Fungi</taxon>
        <taxon>Dikarya</taxon>
        <taxon>Ascomycota</taxon>
        <taxon>Pezizomycotina</taxon>
        <taxon>Dothideomycetes</taxon>
        <taxon>Pleosporomycetidae</taxon>
        <taxon>Pleosporales</taxon>
        <taxon>Corynesporascaceae</taxon>
        <taxon>Corynespora</taxon>
    </lineage>
</organism>
<proteinExistence type="predicted"/>
<evidence type="ECO:0000313" key="2">
    <source>
        <dbReference type="Proteomes" id="UP000240883"/>
    </source>
</evidence>
<sequence length="80" mass="9036">MRHTTPIAFPSSLPIAMAHELSGAMAVGSWLSQCHSRRLFLRHASYSAGPENWDRMTRNLSHPGPSTHLQFRLIIHSDCR</sequence>
<name>A0A2T2P4E3_CORCC</name>
<protein>
    <submittedName>
        <fullName evidence="1">Uncharacterized protein</fullName>
    </submittedName>
</protein>
<keyword evidence="2" id="KW-1185">Reference proteome</keyword>
<accession>A0A2T2P4E3</accession>
<dbReference type="Proteomes" id="UP000240883">
    <property type="component" value="Unassembled WGS sequence"/>
</dbReference>
<dbReference type="AlphaFoldDB" id="A0A2T2P4E3"/>
<evidence type="ECO:0000313" key="1">
    <source>
        <dbReference type="EMBL" id="PSN72522.1"/>
    </source>
</evidence>
<reference evidence="1 2" key="1">
    <citation type="journal article" date="2018" name="Front. Microbiol.">
        <title>Genome-Wide Analysis of Corynespora cassiicola Leaf Fall Disease Putative Effectors.</title>
        <authorList>
            <person name="Lopez D."/>
            <person name="Ribeiro S."/>
            <person name="Label P."/>
            <person name="Fumanal B."/>
            <person name="Venisse J.S."/>
            <person name="Kohler A."/>
            <person name="de Oliveira R.R."/>
            <person name="Labutti K."/>
            <person name="Lipzen A."/>
            <person name="Lail K."/>
            <person name="Bauer D."/>
            <person name="Ohm R.A."/>
            <person name="Barry K.W."/>
            <person name="Spatafora J."/>
            <person name="Grigoriev I.V."/>
            <person name="Martin F.M."/>
            <person name="Pujade-Renaud V."/>
        </authorList>
    </citation>
    <scope>NUCLEOTIDE SEQUENCE [LARGE SCALE GENOMIC DNA]</scope>
    <source>
        <strain evidence="1 2">Philippines</strain>
    </source>
</reference>
<dbReference type="EMBL" id="KZ678130">
    <property type="protein sequence ID" value="PSN72522.1"/>
    <property type="molecule type" value="Genomic_DNA"/>
</dbReference>
<gene>
    <name evidence="1" type="ORF">BS50DRAFT_253620</name>
</gene>